<feature type="non-terminal residue" evidence="1">
    <location>
        <position position="1"/>
    </location>
</feature>
<gene>
    <name evidence="1" type="ORF">HPB47_021736</name>
</gene>
<accession>A0AC60QF11</accession>
<dbReference type="EMBL" id="JABSTQ010009218">
    <property type="protein sequence ID" value="KAG0431507.1"/>
    <property type="molecule type" value="Genomic_DNA"/>
</dbReference>
<evidence type="ECO:0000313" key="2">
    <source>
        <dbReference type="Proteomes" id="UP000805193"/>
    </source>
</evidence>
<sequence>RLSRSTSPPCGRNAERENKCFGLQAASGMTGAVQCLRTRRSALAIASDHDKWSVERRFVVHLLGSDWNDEFL</sequence>
<reference evidence="1 2" key="1">
    <citation type="journal article" date="2020" name="Cell">
        <title>Large-Scale Comparative Analyses of Tick Genomes Elucidate Their Genetic Diversity and Vector Capacities.</title>
        <authorList>
            <consortium name="Tick Genome and Microbiome Consortium (TIGMIC)"/>
            <person name="Jia N."/>
            <person name="Wang J."/>
            <person name="Shi W."/>
            <person name="Du L."/>
            <person name="Sun Y."/>
            <person name="Zhan W."/>
            <person name="Jiang J.F."/>
            <person name="Wang Q."/>
            <person name="Zhang B."/>
            <person name="Ji P."/>
            <person name="Bell-Sakyi L."/>
            <person name="Cui X.M."/>
            <person name="Yuan T.T."/>
            <person name="Jiang B.G."/>
            <person name="Yang W.F."/>
            <person name="Lam T.T."/>
            <person name="Chang Q.C."/>
            <person name="Ding S.J."/>
            <person name="Wang X.J."/>
            <person name="Zhu J.G."/>
            <person name="Ruan X.D."/>
            <person name="Zhao L."/>
            <person name="Wei J.T."/>
            <person name="Ye R.Z."/>
            <person name="Que T.C."/>
            <person name="Du C.H."/>
            <person name="Zhou Y.H."/>
            <person name="Cheng J.X."/>
            <person name="Dai P.F."/>
            <person name="Guo W.B."/>
            <person name="Han X.H."/>
            <person name="Huang E.J."/>
            <person name="Li L.F."/>
            <person name="Wei W."/>
            <person name="Gao Y.C."/>
            <person name="Liu J.Z."/>
            <person name="Shao H.Z."/>
            <person name="Wang X."/>
            <person name="Wang C.C."/>
            <person name="Yang T.C."/>
            <person name="Huo Q.B."/>
            <person name="Li W."/>
            <person name="Chen H.Y."/>
            <person name="Chen S.E."/>
            <person name="Zhou L.G."/>
            <person name="Ni X.B."/>
            <person name="Tian J.H."/>
            <person name="Sheng Y."/>
            <person name="Liu T."/>
            <person name="Pan Y.S."/>
            <person name="Xia L.Y."/>
            <person name="Li J."/>
            <person name="Zhao F."/>
            <person name="Cao W.C."/>
        </authorList>
    </citation>
    <scope>NUCLEOTIDE SEQUENCE [LARGE SCALE GENOMIC DNA]</scope>
    <source>
        <strain evidence="1">Iper-2018</strain>
    </source>
</reference>
<proteinExistence type="predicted"/>
<organism evidence="1 2">
    <name type="scientific">Ixodes persulcatus</name>
    <name type="common">Taiga tick</name>
    <dbReference type="NCBI Taxonomy" id="34615"/>
    <lineage>
        <taxon>Eukaryota</taxon>
        <taxon>Metazoa</taxon>
        <taxon>Ecdysozoa</taxon>
        <taxon>Arthropoda</taxon>
        <taxon>Chelicerata</taxon>
        <taxon>Arachnida</taxon>
        <taxon>Acari</taxon>
        <taxon>Parasitiformes</taxon>
        <taxon>Ixodida</taxon>
        <taxon>Ixodoidea</taxon>
        <taxon>Ixodidae</taxon>
        <taxon>Ixodinae</taxon>
        <taxon>Ixodes</taxon>
    </lineage>
</organism>
<protein>
    <submittedName>
        <fullName evidence="1">Uncharacterized protein</fullName>
    </submittedName>
</protein>
<comment type="caution">
    <text evidence="1">The sequence shown here is derived from an EMBL/GenBank/DDBJ whole genome shotgun (WGS) entry which is preliminary data.</text>
</comment>
<evidence type="ECO:0000313" key="1">
    <source>
        <dbReference type="EMBL" id="KAG0431507.1"/>
    </source>
</evidence>
<name>A0AC60QF11_IXOPE</name>
<keyword evidence="2" id="KW-1185">Reference proteome</keyword>
<dbReference type="Proteomes" id="UP000805193">
    <property type="component" value="Unassembled WGS sequence"/>
</dbReference>